<comment type="caution">
    <text evidence="1">The sequence shown here is derived from an EMBL/GenBank/DDBJ whole genome shotgun (WGS) entry which is preliminary data.</text>
</comment>
<keyword evidence="2" id="KW-1185">Reference proteome</keyword>
<dbReference type="PANTHER" id="PTHR10426:SF86">
    <property type="entry name" value="PROTEIN STRICTOSIDINE SYNTHASE-LIKE 10-LIKE"/>
    <property type="match status" value="1"/>
</dbReference>
<sequence length="125" mass="13831">MMLKKLTKDSLIKAECYISKDYELVNLVKVIGFESIAFDCKNEGSYIRVFDGQILKWSGPKLGWKEFAIPSSIRKRELCDGSTNPNLEPICGGLLGLKFNPVTCDLYISDAYFGLLMVGPNGGIA</sequence>
<dbReference type="EMBL" id="JARKNE010000001">
    <property type="protein sequence ID" value="KAK5844465.1"/>
    <property type="molecule type" value="Genomic_DNA"/>
</dbReference>
<proteinExistence type="predicted"/>
<dbReference type="Proteomes" id="UP001358586">
    <property type="component" value="Chromosome 1"/>
</dbReference>
<dbReference type="InterPro" id="IPR011042">
    <property type="entry name" value="6-blade_b-propeller_TolB-like"/>
</dbReference>
<protein>
    <submittedName>
        <fullName evidence="1">Uncharacterized protein</fullName>
    </submittedName>
</protein>
<organism evidence="1 2">
    <name type="scientific">Gossypium arboreum</name>
    <name type="common">Tree cotton</name>
    <name type="synonym">Gossypium nanking</name>
    <dbReference type="NCBI Taxonomy" id="29729"/>
    <lineage>
        <taxon>Eukaryota</taxon>
        <taxon>Viridiplantae</taxon>
        <taxon>Streptophyta</taxon>
        <taxon>Embryophyta</taxon>
        <taxon>Tracheophyta</taxon>
        <taxon>Spermatophyta</taxon>
        <taxon>Magnoliopsida</taxon>
        <taxon>eudicotyledons</taxon>
        <taxon>Gunneridae</taxon>
        <taxon>Pentapetalae</taxon>
        <taxon>rosids</taxon>
        <taxon>malvids</taxon>
        <taxon>Malvales</taxon>
        <taxon>Malvaceae</taxon>
        <taxon>Malvoideae</taxon>
        <taxon>Gossypium</taxon>
    </lineage>
</organism>
<reference evidence="1 2" key="1">
    <citation type="submission" date="2023-03" db="EMBL/GenBank/DDBJ databases">
        <title>WGS of Gossypium arboreum.</title>
        <authorList>
            <person name="Yu D."/>
        </authorList>
    </citation>
    <scope>NUCLEOTIDE SEQUENCE [LARGE SCALE GENOMIC DNA]</scope>
    <source>
        <tissue evidence="1">Leaf</tissue>
    </source>
</reference>
<dbReference type="Gene3D" id="2.120.10.30">
    <property type="entry name" value="TolB, C-terminal domain"/>
    <property type="match status" value="1"/>
</dbReference>
<evidence type="ECO:0000313" key="2">
    <source>
        <dbReference type="Proteomes" id="UP001358586"/>
    </source>
</evidence>
<accession>A0ABR0QYS1</accession>
<dbReference type="PANTHER" id="PTHR10426">
    <property type="entry name" value="STRICTOSIDINE SYNTHASE-RELATED"/>
    <property type="match status" value="1"/>
</dbReference>
<gene>
    <name evidence="1" type="ORF">PVK06_000605</name>
</gene>
<evidence type="ECO:0000313" key="1">
    <source>
        <dbReference type="EMBL" id="KAK5844465.1"/>
    </source>
</evidence>
<name>A0ABR0QYS1_GOSAR</name>